<gene>
    <name evidence="2" type="ORF">CARN8_4350001</name>
</gene>
<proteinExistence type="predicted"/>
<feature type="region of interest" description="Disordered" evidence="1">
    <location>
        <begin position="94"/>
        <end position="140"/>
    </location>
</feature>
<accession>A0A3P3ZQ04</accession>
<name>A0A3P3ZQ04_9ZZZZ</name>
<dbReference type="AlphaFoldDB" id="A0A3P3ZQ04"/>
<evidence type="ECO:0000256" key="1">
    <source>
        <dbReference type="SAM" id="MobiDB-lite"/>
    </source>
</evidence>
<feature type="compositionally biased region" description="Pro residues" evidence="1">
    <location>
        <begin position="99"/>
        <end position="109"/>
    </location>
</feature>
<protein>
    <submittedName>
        <fullName evidence="2">Uncharacterized protein</fullName>
    </submittedName>
</protein>
<organism evidence="2">
    <name type="scientific">mine drainage metagenome</name>
    <dbReference type="NCBI Taxonomy" id="410659"/>
    <lineage>
        <taxon>unclassified sequences</taxon>
        <taxon>metagenomes</taxon>
        <taxon>ecological metagenomes</taxon>
    </lineage>
</organism>
<reference evidence="2" key="1">
    <citation type="submission" date="2018-10" db="EMBL/GenBank/DDBJ databases">
        <authorList>
            <person name="Plewniak F."/>
        </authorList>
    </citation>
    <scope>NUCLEOTIDE SEQUENCE</scope>
</reference>
<sequence length="140" mass="15885">MSRRVSNMSGEKRKVSKVNIVADKGAAHTLLQYCPDIENWPKSWSYEESDLAPGHLVVEFFKPFLLHLLARNLAASTLRRHRDHLWMLAFVDAGRRSDPTPPGGSPPLSPACRESNPWATRRRRWPAHLAPDQQAGARRL</sequence>
<dbReference type="EMBL" id="UOYP01000374">
    <property type="protein sequence ID" value="VAY88900.1"/>
    <property type="molecule type" value="Genomic_DNA"/>
</dbReference>
<evidence type="ECO:0000313" key="2">
    <source>
        <dbReference type="EMBL" id="VAY88900.1"/>
    </source>
</evidence>